<dbReference type="KEGG" id="anf:AQPE_0476"/>
<evidence type="ECO:0000313" key="5">
    <source>
        <dbReference type="Proteomes" id="UP001193389"/>
    </source>
</evidence>
<evidence type="ECO:0000313" key="4">
    <source>
        <dbReference type="EMBL" id="BBE16339.1"/>
    </source>
</evidence>
<dbReference type="Pfam" id="PF04773">
    <property type="entry name" value="FecR"/>
    <property type="match status" value="1"/>
</dbReference>
<keyword evidence="1" id="KW-0812">Transmembrane</keyword>
<sequence length="405" mass="46025">MKEEKYKGCSLEELLEDQDFVNQIISIQTNEEWEDFLQANHSAKYNIVQARKIIQIFRVSEGRLRDEPKFNLWKNVSDFNTNFSRKRKVAQLNVFIRYAASILIVFAIGSAIYWGFSTSDNKYSFSKIESVKDNNPILVLANKEKVELASDKESNIIVLKNQDAILVNNDSIIQNIPQSGTDLNAFNEITVPYGKKVTLQLSDGTKVQLNAGSQFAFPQSFNGKTREVYLVGEGYFEVSKNEKQPFIVSTPKVDVKVLGTKFNLSAYSSDNICETVLLEGKVEIHGKGKVFNDRIDLTPNQKAIYSDDTKQLTKSNISDASMYTTWINGWYDFSNEKLDRVLGKLERFYNVKFIYDRALVENALPISGKLDLKDSLSEVMGVLSGVAKIDYKISNENIVIMMKNH</sequence>
<dbReference type="PANTHER" id="PTHR30273:SF2">
    <property type="entry name" value="PROTEIN FECR"/>
    <property type="match status" value="1"/>
</dbReference>
<feature type="domain" description="FecR protein" evidence="2">
    <location>
        <begin position="189"/>
        <end position="283"/>
    </location>
</feature>
<dbReference type="InterPro" id="IPR032508">
    <property type="entry name" value="FecR_C"/>
</dbReference>
<keyword evidence="5" id="KW-1185">Reference proteome</keyword>
<dbReference type="AlphaFoldDB" id="A0A5K7S4B3"/>
<reference evidence="4" key="1">
    <citation type="journal article" date="2020" name="Int. J. Syst. Evol. Microbiol.">
        <title>Aquipluma nitroreducens gen. nov. sp. nov., a novel facultatively anaerobic bacterium isolated from a freshwater lake.</title>
        <authorList>
            <person name="Watanabe M."/>
            <person name="Kojima H."/>
            <person name="Fukui M."/>
        </authorList>
    </citation>
    <scope>NUCLEOTIDE SEQUENCE</scope>
    <source>
        <strain evidence="4">MeG22</strain>
    </source>
</reference>
<dbReference type="Gene3D" id="2.60.120.1440">
    <property type="match status" value="1"/>
</dbReference>
<dbReference type="InterPro" id="IPR006860">
    <property type="entry name" value="FecR"/>
</dbReference>
<feature type="transmembrane region" description="Helical" evidence="1">
    <location>
        <begin position="95"/>
        <end position="116"/>
    </location>
</feature>
<evidence type="ECO:0000259" key="3">
    <source>
        <dbReference type="Pfam" id="PF16344"/>
    </source>
</evidence>
<dbReference type="FunFam" id="2.60.120.1440:FF:000001">
    <property type="entry name" value="Putative anti-sigma factor"/>
    <property type="match status" value="1"/>
</dbReference>
<name>A0A5K7S4B3_9BACT</name>
<dbReference type="Proteomes" id="UP001193389">
    <property type="component" value="Chromosome"/>
</dbReference>
<dbReference type="PANTHER" id="PTHR30273">
    <property type="entry name" value="PERIPLASMIC SIGNAL SENSOR AND SIGMA FACTOR ACTIVATOR FECR-RELATED"/>
    <property type="match status" value="1"/>
</dbReference>
<dbReference type="RefSeq" id="WP_318349420.1">
    <property type="nucleotide sequence ID" value="NZ_AP018694.1"/>
</dbReference>
<dbReference type="GO" id="GO:0016989">
    <property type="term" value="F:sigma factor antagonist activity"/>
    <property type="evidence" value="ECO:0007669"/>
    <property type="project" value="TreeGrafter"/>
</dbReference>
<keyword evidence="1" id="KW-1133">Transmembrane helix</keyword>
<proteinExistence type="predicted"/>
<dbReference type="Gene3D" id="3.55.50.30">
    <property type="match status" value="1"/>
</dbReference>
<gene>
    <name evidence="4" type="ORF">AQPE_0476</name>
</gene>
<organism evidence="4 5">
    <name type="scientific">Aquipluma nitroreducens</name>
    <dbReference type="NCBI Taxonomy" id="2010828"/>
    <lineage>
        <taxon>Bacteria</taxon>
        <taxon>Pseudomonadati</taxon>
        <taxon>Bacteroidota</taxon>
        <taxon>Bacteroidia</taxon>
        <taxon>Marinilabiliales</taxon>
        <taxon>Prolixibacteraceae</taxon>
        <taxon>Aquipluma</taxon>
    </lineage>
</organism>
<protein>
    <submittedName>
        <fullName evidence="4">Anti-sigma factor</fullName>
    </submittedName>
</protein>
<dbReference type="EMBL" id="AP018694">
    <property type="protein sequence ID" value="BBE16339.1"/>
    <property type="molecule type" value="Genomic_DNA"/>
</dbReference>
<evidence type="ECO:0000256" key="1">
    <source>
        <dbReference type="SAM" id="Phobius"/>
    </source>
</evidence>
<keyword evidence="1" id="KW-0472">Membrane</keyword>
<dbReference type="Pfam" id="PF16344">
    <property type="entry name" value="FecR_C"/>
    <property type="match status" value="1"/>
</dbReference>
<accession>A0A5K7S4B3</accession>
<dbReference type="InterPro" id="IPR012373">
    <property type="entry name" value="Ferrdict_sens_TM"/>
</dbReference>
<evidence type="ECO:0000259" key="2">
    <source>
        <dbReference type="Pfam" id="PF04773"/>
    </source>
</evidence>
<feature type="domain" description="Protein FecR C-terminal" evidence="3">
    <location>
        <begin position="332"/>
        <end position="400"/>
    </location>
</feature>